<dbReference type="SUPFAM" id="SSF49464">
    <property type="entry name" value="Carboxypeptidase regulatory domain-like"/>
    <property type="match status" value="1"/>
</dbReference>
<feature type="chain" id="PRO_5017921847" evidence="10">
    <location>
        <begin position="23"/>
        <end position="1017"/>
    </location>
</feature>
<dbReference type="InterPro" id="IPR008969">
    <property type="entry name" value="CarboxyPept-like_regulatory"/>
</dbReference>
<reference evidence="13 14" key="1">
    <citation type="submission" date="2018-11" db="EMBL/GenBank/DDBJ databases">
        <title>Flavobacterium sp. nov., YIM 102701-2 draft genome.</title>
        <authorList>
            <person name="Li G."/>
            <person name="Jiang Y."/>
        </authorList>
    </citation>
    <scope>NUCLEOTIDE SEQUENCE [LARGE SCALE GENOMIC DNA]</scope>
    <source>
        <strain evidence="13 14">YIM 102701-2</strain>
    </source>
</reference>
<dbReference type="Pfam" id="PF07715">
    <property type="entry name" value="Plug"/>
    <property type="match status" value="1"/>
</dbReference>
<evidence type="ECO:0000256" key="6">
    <source>
        <dbReference type="ARBA" id="ARBA00023136"/>
    </source>
</evidence>
<evidence type="ECO:0000256" key="3">
    <source>
        <dbReference type="ARBA" id="ARBA00022452"/>
    </source>
</evidence>
<comment type="similarity">
    <text evidence="8 9">Belongs to the TonB-dependent receptor family.</text>
</comment>
<dbReference type="Gene3D" id="2.40.170.20">
    <property type="entry name" value="TonB-dependent receptor, beta-barrel domain"/>
    <property type="match status" value="1"/>
</dbReference>
<evidence type="ECO:0000256" key="4">
    <source>
        <dbReference type="ARBA" id="ARBA00022692"/>
    </source>
</evidence>
<dbReference type="EMBL" id="RQVQ01000002">
    <property type="protein sequence ID" value="RRJ93080.1"/>
    <property type="molecule type" value="Genomic_DNA"/>
</dbReference>
<dbReference type="Proteomes" id="UP000275719">
    <property type="component" value="Unassembled WGS sequence"/>
</dbReference>
<dbReference type="RefSeq" id="WP_125016496.1">
    <property type="nucleotide sequence ID" value="NZ_RQVQ01000002.1"/>
</dbReference>
<keyword evidence="5 9" id="KW-0798">TonB box</keyword>
<dbReference type="InterPro" id="IPR012910">
    <property type="entry name" value="Plug_dom"/>
</dbReference>
<dbReference type="InterPro" id="IPR023996">
    <property type="entry name" value="TonB-dep_OMP_SusC/RagA"/>
</dbReference>
<comment type="caution">
    <text evidence="13">The sequence shown here is derived from an EMBL/GenBank/DDBJ whole genome shotgun (WGS) entry which is preliminary data.</text>
</comment>
<evidence type="ECO:0000259" key="12">
    <source>
        <dbReference type="Pfam" id="PF07715"/>
    </source>
</evidence>
<evidence type="ECO:0000259" key="11">
    <source>
        <dbReference type="Pfam" id="PF00593"/>
    </source>
</evidence>
<keyword evidence="4 8" id="KW-0812">Transmembrane</keyword>
<evidence type="ECO:0000313" key="13">
    <source>
        <dbReference type="EMBL" id="RRJ93080.1"/>
    </source>
</evidence>
<dbReference type="Pfam" id="PF13715">
    <property type="entry name" value="CarbopepD_reg_2"/>
    <property type="match status" value="1"/>
</dbReference>
<evidence type="ECO:0000256" key="9">
    <source>
        <dbReference type="RuleBase" id="RU003357"/>
    </source>
</evidence>
<evidence type="ECO:0000256" key="5">
    <source>
        <dbReference type="ARBA" id="ARBA00023077"/>
    </source>
</evidence>
<protein>
    <submittedName>
        <fullName evidence="13">SusC/RagA family TonB-linked outer membrane protein</fullName>
    </submittedName>
</protein>
<dbReference type="AlphaFoldDB" id="A0A3P3WDE4"/>
<dbReference type="SUPFAM" id="SSF56935">
    <property type="entry name" value="Porins"/>
    <property type="match status" value="1"/>
</dbReference>
<dbReference type="Pfam" id="PF00593">
    <property type="entry name" value="TonB_dep_Rec_b-barrel"/>
    <property type="match status" value="1"/>
</dbReference>
<dbReference type="InterPro" id="IPR000531">
    <property type="entry name" value="Beta-barrel_TonB"/>
</dbReference>
<dbReference type="NCBIfam" id="TIGR04057">
    <property type="entry name" value="SusC_RagA_signa"/>
    <property type="match status" value="1"/>
</dbReference>
<sequence length="1017" mass="112285">MKSKFTWILLLLSVLTFQFSFAQTKVVTGTVTSKDYGDPIQGATVLVEGTTRGVDTDENGKYSINAAQGEKLVVRLLGLKTQKATVGVSNVLNFSMIIEDDLVLDEIVVDAYRTVSKPKSAVAASTVTAKTIEGRPNASFVQTLQSQVPGLEISTGSGQPGSSNTSVLLRGAGSINGNTEPLFVIDGVPMGNSSFRSINPNDIESITVLKDAGATSIYGNRGANGVIVVTTKGASFESDLQIKYVGTTSVSRLQKNNYDLMGGKELMDFEMANGFNNYSASLQKTAAETNWLDVFFRTAITQNHTLSFTRGSKNLASFTSIGYTDQEGILINTDLKRFNFRNNLNGKSNDGRLTYGTNITANYSKSRIAQGLGTGSVNNNYVVGALQGAPYINPDSYNGSHQSIWNQLTSSSFVSGSILKASPLLLMDKAKWFDFNQEELKMIAQGNVNYKLTDDLSVGTSLGVDYTHITQNGYDSPYSFNSWFFSPDRNDESIFVGSASQINQRVVSFNSLTNMKWAKTFNDVHEVKAGVFMEYLKAHFKSSSLAQEGLDRYFSSPNSGAGWISDTDANDYYVPSVGMSVANAGLFSYFANASYDYDTRYGVEATVRRDASFRFANSNRWGTFYSVSARWNISNEEFMQESVFDDLKLRGSYGTAGNQDITGSGLFGGASLFRDLYSVGGGYNNNPSLVISNIANPNLKWETVEQANIGLDFGIWQSRLRGTLDVYQKTTKDLYQSQPISAIYGTSSIFANVGSMRNRGIELLLAADVVRNDNFKFTINVNGSYNKNEIVKLPNSDGIIWNGGGNIMREGDMLGQYYMVEYAGVNPANGNLWFYDKDGNMTETPTDEDRKFTGKSAYPLYQGGFGFDADYKGFFLSTQFSFVQNMWRVDNDYRDFLTTADIGTFNKSRELHDSWTPTNTDAKYPSLNNTNEFYQTISDRSLRDASYVRLRYITLGYNFTAKNLAPLKLSGLRIYAQAENLITWTKWKGFDAESNRGSDFAQYPTPKTVSFGVEVQF</sequence>
<gene>
    <name evidence="13" type="ORF">EG240_00985</name>
</gene>
<name>A0A3P3WDE4_9FLAO</name>
<keyword evidence="3 8" id="KW-1134">Transmembrane beta strand</keyword>
<comment type="subcellular location">
    <subcellularLocation>
        <location evidence="1 8">Cell outer membrane</location>
        <topology evidence="1 8">Multi-pass membrane protein</topology>
    </subcellularLocation>
</comment>
<accession>A0A3P3WDE4</accession>
<dbReference type="Gene3D" id="2.170.130.10">
    <property type="entry name" value="TonB-dependent receptor, plug domain"/>
    <property type="match status" value="1"/>
</dbReference>
<dbReference type="InterPro" id="IPR023997">
    <property type="entry name" value="TonB-dep_OMP_SusC/RagA_CS"/>
</dbReference>
<proteinExistence type="inferred from homology"/>
<dbReference type="Gene3D" id="2.60.40.1120">
    <property type="entry name" value="Carboxypeptidase-like, regulatory domain"/>
    <property type="match status" value="1"/>
</dbReference>
<keyword evidence="2 8" id="KW-0813">Transport</keyword>
<dbReference type="GO" id="GO:0009279">
    <property type="term" value="C:cell outer membrane"/>
    <property type="evidence" value="ECO:0007669"/>
    <property type="project" value="UniProtKB-SubCell"/>
</dbReference>
<dbReference type="InterPro" id="IPR037066">
    <property type="entry name" value="Plug_dom_sf"/>
</dbReference>
<keyword evidence="7 8" id="KW-0998">Cell outer membrane</keyword>
<feature type="domain" description="TonB-dependent receptor plug" evidence="12">
    <location>
        <begin position="119"/>
        <end position="226"/>
    </location>
</feature>
<dbReference type="NCBIfam" id="TIGR04056">
    <property type="entry name" value="OMP_RagA_SusC"/>
    <property type="match status" value="1"/>
</dbReference>
<feature type="domain" description="TonB-dependent receptor-like beta-barrel" evidence="11">
    <location>
        <begin position="447"/>
        <end position="981"/>
    </location>
</feature>
<dbReference type="PROSITE" id="PS52016">
    <property type="entry name" value="TONB_DEPENDENT_REC_3"/>
    <property type="match status" value="1"/>
</dbReference>
<keyword evidence="14" id="KW-1185">Reference proteome</keyword>
<evidence type="ECO:0000256" key="2">
    <source>
        <dbReference type="ARBA" id="ARBA00022448"/>
    </source>
</evidence>
<dbReference type="OrthoDB" id="9768177at2"/>
<feature type="signal peptide" evidence="10">
    <location>
        <begin position="1"/>
        <end position="22"/>
    </location>
</feature>
<evidence type="ECO:0000256" key="1">
    <source>
        <dbReference type="ARBA" id="ARBA00004571"/>
    </source>
</evidence>
<evidence type="ECO:0000313" key="14">
    <source>
        <dbReference type="Proteomes" id="UP000275719"/>
    </source>
</evidence>
<dbReference type="InterPro" id="IPR036942">
    <property type="entry name" value="Beta-barrel_TonB_sf"/>
</dbReference>
<organism evidence="13 14">
    <name type="scientific">Paenimyroides tangerinum</name>
    <dbReference type="NCBI Taxonomy" id="2488728"/>
    <lineage>
        <taxon>Bacteria</taxon>
        <taxon>Pseudomonadati</taxon>
        <taxon>Bacteroidota</taxon>
        <taxon>Flavobacteriia</taxon>
        <taxon>Flavobacteriales</taxon>
        <taxon>Flavobacteriaceae</taxon>
        <taxon>Paenimyroides</taxon>
    </lineage>
</organism>
<keyword evidence="10" id="KW-0732">Signal</keyword>
<evidence type="ECO:0000256" key="7">
    <source>
        <dbReference type="ARBA" id="ARBA00023237"/>
    </source>
</evidence>
<evidence type="ECO:0000256" key="8">
    <source>
        <dbReference type="PROSITE-ProRule" id="PRU01360"/>
    </source>
</evidence>
<keyword evidence="6 8" id="KW-0472">Membrane</keyword>
<dbReference type="InterPro" id="IPR039426">
    <property type="entry name" value="TonB-dep_rcpt-like"/>
</dbReference>
<evidence type="ECO:0000256" key="10">
    <source>
        <dbReference type="SAM" id="SignalP"/>
    </source>
</evidence>